<gene>
    <name evidence="6" type="ORF">GCM10011521_15600</name>
</gene>
<dbReference type="NCBIfam" id="TIGR02227">
    <property type="entry name" value="sigpep_I_bact"/>
    <property type="match status" value="1"/>
</dbReference>
<dbReference type="EC" id="3.4.21.89" evidence="3"/>
<dbReference type="PRINTS" id="PR00727">
    <property type="entry name" value="LEADERPTASE"/>
</dbReference>
<evidence type="ECO:0000256" key="3">
    <source>
        <dbReference type="RuleBase" id="RU362042"/>
    </source>
</evidence>
<dbReference type="SUPFAM" id="SSF51306">
    <property type="entry name" value="LexA/Signal peptidase"/>
    <property type="match status" value="1"/>
</dbReference>
<dbReference type="InterPro" id="IPR036286">
    <property type="entry name" value="LexA/Signal_pep-like_sf"/>
</dbReference>
<dbReference type="Gene3D" id="2.10.109.10">
    <property type="entry name" value="Umud Fragment, subunit A"/>
    <property type="match status" value="1"/>
</dbReference>
<reference evidence="7" key="1">
    <citation type="journal article" date="2019" name="Int. J. Syst. Evol. Microbiol.">
        <title>The Global Catalogue of Microorganisms (GCM) 10K type strain sequencing project: providing services to taxonomists for standard genome sequencing and annotation.</title>
        <authorList>
            <consortium name="The Broad Institute Genomics Platform"/>
            <consortium name="The Broad Institute Genome Sequencing Center for Infectious Disease"/>
            <person name="Wu L."/>
            <person name="Ma J."/>
        </authorList>
    </citation>
    <scope>NUCLEOTIDE SEQUENCE [LARGE SCALE GENOMIC DNA]</scope>
    <source>
        <strain evidence="7">CGMCC 1.15905</strain>
    </source>
</reference>
<keyword evidence="3" id="KW-0378">Hydrolase</keyword>
<comment type="caution">
    <text evidence="6">The sequence shown here is derived from an EMBL/GenBank/DDBJ whole genome shotgun (WGS) entry which is preliminary data.</text>
</comment>
<dbReference type="InterPro" id="IPR000223">
    <property type="entry name" value="Pept_S26A_signal_pept_1"/>
</dbReference>
<feature type="region of interest" description="Disordered" evidence="4">
    <location>
        <begin position="117"/>
        <end position="137"/>
    </location>
</feature>
<evidence type="ECO:0000259" key="5">
    <source>
        <dbReference type="Pfam" id="PF10502"/>
    </source>
</evidence>
<dbReference type="PROSITE" id="PS51257">
    <property type="entry name" value="PROKAR_LIPOPROTEIN"/>
    <property type="match status" value="1"/>
</dbReference>
<dbReference type="EMBL" id="BMKC01000001">
    <property type="protein sequence ID" value="GGA78117.1"/>
    <property type="molecule type" value="Genomic_DNA"/>
</dbReference>
<dbReference type="InterPro" id="IPR019533">
    <property type="entry name" value="Peptidase_S26"/>
</dbReference>
<dbReference type="PANTHER" id="PTHR43390:SF1">
    <property type="entry name" value="CHLOROPLAST PROCESSING PEPTIDASE"/>
    <property type="match status" value="1"/>
</dbReference>
<evidence type="ECO:0000256" key="2">
    <source>
        <dbReference type="ARBA" id="ARBA00019232"/>
    </source>
</evidence>
<comment type="similarity">
    <text evidence="1 3">Belongs to the peptidase S26 family.</text>
</comment>
<sequence length="177" mass="18727">MRRRPAAWLLAAALACAAVAVAMYLINPLGTASADFGARLWGRTTLDMPSAAMEPTLAQGYELVVDAGAFRRGLPRTDDLLVYLGPDGPRVGRVVALPGQEVALRLGEVFVDGERQPAPAGVDVETGPGPGRDLPETRVPQGHVFVLVDNRDLGGDSRESGPVPAARWVGRVVAVRR</sequence>
<dbReference type="PANTHER" id="PTHR43390">
    <property type="entry name" value="SIGNAL PEPTIDASE I"/>
    <property type="match status" value="1"/>
</dbReference>
<evidence type="ECO:0000256" key="1">
    <source>
        <dbReference type="ARBA" id="ARBA00009370"/>
    </source>
</evidence>
<name>A0ABQ1HJE8_9GAMM</name>
<evidence type="ECO:0000313" key="7">
    <source>
        <dbReference type="Proteomes" id="UP000623419"/>
    </source>
</evidence>
<comment type="subcellular location">
    <subcellularLocation>
        <location evidence="3">Membrane</location>
        <topology evidence="3">Multi-pass membrane protein</topology>
    </subcellularLocation>
</comment>
<comment type="catalytic activity">
    <reaction evidence="3">
        <text>Cleavage of hydrophobic, N-terminal signal or leader sequences from secreted and periplasmic proteins.</text>
        <dbReference type="EC" id="3.4.21.89"/>
    </reaction>
</comment>
<evidence type="ECO:0000313" key="6">
    <source>
        <dbReference type="EMBL" id="GGA78117.1"/>
    </source>
</evidence>
<protein>
    <recommendedName>
        <fullName evidence="2 3">Signal peptidase I</fullName>
        <ecNumber evidence="3">3.4.21.89</ecNumber>
    </recommendedName>
</protein>
<keyword evidence="3" id="KW-0645">Protease</keyword>
<accession>A0ABQ1HJE8</accession>
<proteinExistence type="inferred from homology"/>
<dbReference type="Pfam" id="PF10502">
    <property type="entry name" value="Peptidase_S26"/>
    <property type="match status" value="1"/>
</dbReference>
<evidence type="ECO:0000256" key="4">
    <source>
        <dbReference type="SAM" id="MobiDB-lite"/>
    </source>
</evidence>
<feature type="domain" description="Peptidase S26" evidence="5">
    <location>
        <begin position="44"/>
        <end position="174"/>
    </location>
</feature>
<organism evidence="6 7">
    <name type="scientific">Arenimonas soli</name>
    <dbReference type="NCBI Taxonomy" id="2269504"/>
    <lineage>
        <taxon>Bacteria</taxon>
        <taxon>Pseudomonadati</taxon>
        <taxon>Pseudomonadota</taxon>
        <taxon>Gammaproteobacteria</taxon>
        <taxon>Lysobacterales</taxon>
        <taxon>Lysobacteraceae</taxon>
        <taxon>Arenimonas</taxon>
    </lineage>
</organism>
<keyword evidence="7" id="KW-1185">Reference proteome</keyword>
<dbReference type="Proteomes" id="UP000623419">
    <property type="component" value="Unassembled WGS sequence"/>
</dbReference>